<reference evidence="3" key="2">
    <citation type="submission" date="2024-05" db="EMBL/GenBank/DDBJ databases">
        <title>Rhodohalobacter halophilus gen. nov., sp. nov., a moderately halophilic member of the family Balneolaceae.</title>
        <authorList>
            <person name="Xia J."/>
        </authorList>
    </citation>
    <scope>NUCLEOTIDE SEQUENCE</scope>
    <source>
        <strain evidence="3">WB101</strain>
    </source>
</reference>
<comment type="caution">
    <text evidence="3">The sequence shown here is derived from an EMBL/GenBank/DDBJ whole genome shotgun (WGS) entry which is preliminary data.</text>
</comment>
<evidence type="ECO:0000256" key="1">
    <source>
        <dbReference type="PROSITE-ProRule" id="PRU00339"/>
    </source>
</evidence>
<evidence type="ECO:0008006" key="5">
    <source>
        <dbReference type="Google" id="ProtNLM"/>
    </source>
</evidence>
<dbReference type="PROSITE" id="PS51257">
    <property type="entry name" value="PROKAR_LIPOPROTEIN"/>
    <property type="match status" value="1"/>
</dbReference>
<proteinExistence type="predicted"/>
<organism evidence="3 4">
    <name type="scientific">Rhodohalobacter sulfatireducens</name>
    <dbReference type="NCBI Taxonomy" id="2911366"/>
    <lineage>
        <taxon>Bacteria</taxon>
        <taxon>Pseudomonadati</taxon>
        <taxon>Balneolota</taxon>
        <taxon>Balneolia</taxon>
        <taxon>Balneolales</taxon>
        <taxon>Balneolaceae</taxon>
        <taxon>Rhodohalobacter</taxon>
    </lineage>
</organism>
<dbReference type="InterPro" id="IPR019734">
    <property type="entry name" value="TPR_rpt"/>
</dbReference>
<gene>
    <name evidence="3" type="ORF">L6773_16480</name>
</gene>
<dbReference type="PROSITE" id="PS50005">
    <property type="entry name" value="TPR"/>
    <property type="match status" value="1"/>
</dbReference>
<dbReference type="Pfam" id="PF14559">
    <property type="entry name" value="TPR_19"/>
    <property type="match status" value="1"/>
</dbReference>
<dbReference type="SUPFAM" id="SSF48452">
    <property type="entry name" value="TPR-like"/>
    <property type="match status" value="1"/>
</dbReference>
<evidence type="ECO:0000313" key="4">
    <source>
        <dbReference type="Proteomes" id="UP001165366"/>
    </source>
</evidence>
<keyword evidence="4" id="KW-1185">Reference proteome</keyword>
<sequence length="399" mass="45866">MIYQIPRMLSLALAFGIFFTLSCSTIQNTESTSSSGDDAATLQERINEVNQEISANPNNAQLQVRKANLLYQRSQKMSQVENRNPIYQNIRDIADGYSSNPNITNQLDEVLSKAWHLEKQTGMSLLQENEAAQSESFSTIVSHFQNAITLIPDSLQTYSLLATSYYQHGNLNQAIATLEQAEDQNDSYEPAISEKLAYLYLESGDLSEAERRYRDLVDYDPDKIIYQHGLINVLILSDKHEQAVEMLEQLSGEYPTRYAYQESLATELYYLFKTKTESIASLSTNSELSEEEQDELTRLLRSVHTIFETIQESFPTTEENLHRMASFYKNASSRLSQLPETNSELEEMEQSFMEYALPLWERLAEINSDNLGYINNLYQVYLELDMQEEAESIERSYNF</sequence>
<dbReference type="InterPro" id="IPR011990">
    <property type="entry name" value="TPR-like_helical_dom_sf"/>
</dbReference>
<dbReference type="EMBL" id="JAKLWS010000027">
    <property type="protein sequence ID" value="MCG2590175.1"/>
    <property type="molecule type" value="Genomic_DNA"/>
</dbReference>
<dbReference type="Gene3D" id="1.25.40.10">
    <property type="entry name" value="Tetratricopeptide repeat domain"/>
    <property type="match status" value="1"/>
</dbReference>
<feature type="repeat" description="TPR" evidence="1">
    <location>
        <begin position="190"/>
        <end position="223"/>
    </location>
</feature>
<dbReference type="RefSeq" id="WP_237855532.1">
    <property type="nucleotide sequence ID" value="NZ_JAKLWS010000027.1"/>
</dbReference>
<protein>
    <recommendedName>
        <fullName evidence="5">Tetratricopeptide repeat protein</fullName>
    </recommendedName>
</protein>
<feature type="chain" id="PRO_5046230677" description="Tetratricopeptide repeat protein" evidence="2">
    <location>
        <begin position="25"/>
        <end position="399"/>
    </location>
</feature>
<dbReference type="Proteomes" id="UP001165366">
    <property type="component" value="Unassembled WGS sequence"/>
</dbReference>
<feature type="signal peptide" evidence="2">
    <location>
        <begin position="1"/>
        <end position="24"/>
    </location>
</feature>
<dbReference type="SMART" id="SM00028">
    <property type="entry name" value="TPR"/>
    <property type="match status" value="2"/>
</dbReference>
<accession>A0ABS9KH71</accession>
<name>A0ABS9KH71_9BACT</name>
<evidence type="ECO:0000256" key="2">
    <source>
        <dbReference type="SAM" id="SignalP"/>
    </source>
</evidence>
<reference evidence="3" key="1">
    <citation type="submission" date="2022-01" db="EMBL/GenBank/DDBJ databases">
        <authorList>
            <person name="Wang Y."/>
        </authorList>
    </citation>
    <scope>NUCLEOTIDE SEQUENCE</scope>
    <source>
        <strain evidence="3">WB101</strain>
    </source>
</reference>
<evidence type="ECO:0000313" key="3">
    <source>
        <dbReference type="EMBL" id="MCG2590175.1"/>
    </source>
</evidence>
<keyword evidence="2" id="KW-0732">Signal</keyword>
<keyword evidence="1" id="KW-0802">TPR repeat</keyword>